<evidence type="ECO:0000313" key="2">
    <source>
        <dbReference type="Proteomes" id="UP001549047"/>
    </source>
</evidence>
<reference evidence="1 2" key="1">
    <citation type="submission" date="2024-06" db="EMBL/GenBank/DDBJ databases">
        <title>Genomic Encyclopedia of Type Strains, Phase IV (KMG-IV): sequencing the most valuable type-strain genomes for metagenomic binning, comparative biology and taxonomic classification.</title>
        <authorList>
            <person name="Goeker M."/>
        </authorList>
    </citation>
    <scope>NUCLEOTIDE SEQUENCE [LARGE SCALE GENOMIC DNA]</scope>
    <source>
        <strain evidence="1 2">DSM 29780</strain>
    </source>
</reference>
<evidence type="ECO:0000313" key="1">
    <source>
        <dbReference type="EMBL" id="MET3612657.1"/>
    </source>
</evidence>
<keyword evidence="2" id="KW-1185">Reference proteome</keyword>
<accession>A0ABV2IW01</accession>
<organism evidence="1 2">
    <name type="scientific">Rhizobium aquaticum</name>
    <dbReference type="NCBI Taxonomy" id="1549636"/>
    <lineage>
        <taxon>Bacteria</taxon>
        <taxon>Pseudomonadati</taxon>
        <taxon>Pseudomonadota</taxon>
        <taxon>Alphaproteobacteria</taxon>
        <taxon>Hyphomicrobiales</taxon>
        <taxon>Rhizobiaceae</taxon>
        <taxon>Rhizobium/Agrobacterium group</taxon>
        <taxon>Rhizobium</taxon>
    </lineage>
</organism>
<protein>
    <submittedName>
        <fullName evidence="1">Uncharacterized protein</fullName>
    </submittedName>
</protein>
<name>A0ABV2IW01_9HYPH</name>
<dbReference type="Proteomes" id="UP001549047">
    <property type="component" value="Unassembled WGS sequence"/>
</dbReference>
<sequence length="225" mass="26045">MIGEDKALAEKIGAVLIEARRYSSFVNDAEDEFHKKVRLHCRKAGLQCHEDTTTDRVAAIFEQTQSAFRSAAFEARCYESFRRIWIDNTAGALPDEISHLTHHFGHRFPLSLYIFSEYLGTPEFRCAFPNSEFAERLFEEFFPRAEHARHAVAHESDRNLGKSVKYVSGKKIPTLFEISFNQASISDAGYKYVDRDGQRFELKFSTEDLELFWQAFCNYVRSECV</sequence>
<comment type="caution">
    <text evidence="1">The sequence shown here is derived from an EMBL/GenBank/DDBJ whole genome shotgun (WGS) entry which is preliminary data.</text>
</comment>
<dbReference type="RefSeq" id="WP_354555212.1">
    <property type="nucleotide sequence ID" value="NZ_JBEPMB010000001.1"/>
</dbReference>
<proteinExistence type="predicted"/>
<gene>
    <name evidence="1" type="ORF">ABID16_000962</name>
</gene>
<dbReference type="EMBL" id="JBEPMB010000001">
    <property type="protein sequence ID" value="MET3612657.1"/>
    <property type="molecule type" value="Genomic_DNA"/>
</dbReference>